<dbReference type="PROSITE" id="PS51318">
    <property type="entry name" value="TAT"/>
    <property type="match status" value="1"/>
</dbReference>
<evidence type="ECO:0000259" key="4">
    <source>
        <dbReference type="Pfam" id="PF22725"/>
    </source>
</evidence>
<dbReference type="RefSeq" id="WP_311498505.1">
    <property type="nucleotide sequence ID" value="NZ_JAVRHN010000001.1"/>
</dbReference>
<protein>
    <submittedName>
        <fullName evidence="5">Gfo/Idh/MocA family oxidoreductase</fullName>
    </submittedName>
</protein>
<dbReference type="EMBL" id="JAVRHN010000001">
    <property type="protein sequence ID" value="MDT0685070.1"/>
    <property type="molecule type" value="Genomic_DNA"/>
</dbReference>
<feature type="domain" description="GFO/IDH/MocA-like oxidoreductase" evidence="4">
    <location>
        <begin position="184"/>
        <end position="294"/>
    </location>
</feature>
<name>A0ABU3DMX5_9FLAO</name>
<dbReference type="InterPro" id="IPR036291">
    <property type="entry name" value="NAD(P)-bd_dom_sf"/>
</dbReference>
<dbReference type="InterPro" id="IPR000683">
    <property type="entry name" value="Gfo/Idh/MocA-like_OxRdtase_N"/>
</dbReference>
<evidence type="ECO:0000256" key="1">
    <source>
        <dbReference type="ARBA" id="ARBA00010928"/>
    </source>
</evidence>
<dbReference type="InterPro" id="IPR055170">
    <property type="entry name" value="GFO_IDH_MocA-like_dom"/>
</dbReference>
<dbReference type="InterPro" id="IPR008354">
    <property type="entry name" value="Glc-Fru_OxRdtase_bac"/>
</dbReference>
<dbReference type="SUPFAM" id="SSF51735">
    <property type="entry name" value="NAD(P)-binding Rossmann-fold domains"/>
    <property type="match status" value="1"/>
</dbReference>
<comment type="caution">
    <text evidence="5">The sequence shown here is derived from an EMBL/GenBank/DDBJ whole genome shotgun (WGS) entry which is preliminary data.</text>
</comment>
<dbReference type="InterPro" id="IPR006311">
    <property type="entry name" value="TAT_signal"/>
</dbReference>
<dbReference type="Pfam" id="PF22725">
    <property type="entry name" value="GFO_IDH_MocA_C3"/>
    <property type="match status" value="1"/>
</dbReference>
<evidence type="ECO:0000313" key="6">
    <source>
        <dbReference type="Proteomes" id="UP001253848"/>
    </source>
</evidence>
<evidence type="ECO:0000256" key="2">
    <source>
        <dbReference type="ARBA" id="ARBA00023002"/>
    </source>
</evidence>
<dbReference type="PANTHER" id="PTHR22604:SF105">
    <property type="entry name" value="TRANS-1,2-DIHYDROBENZENE-1,2-DIOL DEHYDROGENASE"/>
    <property type="match status" value="1"/>
</dbReference>
<evidence type="ECO:0000259" key="3">
    <source>
        <dbReference type="Pfam" id="PF01408"/>
    </source>
</evidence>
<comment type="similarity">
    <text evidence="1">Belongs to the Gfo/Idh/MocA family.</text>
</comment>
<feature type="domain" description="Gfo/Idh/MocA-like oxidoreductase N-terminal" evidence="3">
    <location>
        <begin position="51"/>
        <end position="174"/>
    </location>
</feature>
<keyword evidence="6" id="KW-1185">Reference proteome</keyword>
<dbReference type="PANTHER" id="PTHR22604">
    <property type="entry name" value="OXIDOREDUCTASES"/>
    <property type="match status" value="1"/>
</dbReference>
<proteinExistence type="inferred from homology"/>
<keyword evidence="2" id="KW-0560">Oxidoreductase</keyword>
<dbReference type="PRINTS" id="PR01775">
    <property type="entry name" value="GLFROXRDTASE"/>
</dbReference>
<sequence length="383" mass="42323">MSNDNNYNCCNRRKFLKGMGLATGGALMTSPLYSFMEAAAGESGKPLKSMGIALVGLGRYSTNQLAPALQETENCHLAGIVTGSPSKAEVWKSKYNIPEGNVYNYDNFDEIANNNDIDIVYVVLPIAFHAEFTIRAAEAKKHVICEKPMATTAEEAQRMVDACNANGVKLAIGYRLHFEPFNKRVMELGQNKIFGKVKSIKAADSSDMTGGSLDVWRLDKERAGGGPLMDLGIYCVQGAVYTMGKKPIAVKAEFGEITHPAYFRDVEQSVKWEMEFEDGVVAECETSYADPEGKKLLSAEAENGWWKLDPAYSYEGKEGETSEGKMDFPNVYEQAIQMDSQAESFSKNQESIVPGEMGVRDMKIIMAIYESARNNGERVEIQY</sequence>
<dbReference type="Gene3D" id="3.30.360.10">
    <property type="entry name" value="Dihydrodipicolinate Reductase, domain 2"/>
    <property type="match status" value="1"/>
</dbReference>
<reference evidence="5 6" key="1">
    <citation type="submission" date="2023-09" db="EMBL/GenBank/DDBJ databases">
        <authorList>
            <person name="Rey-Velasco X."/>
        </authorList>
    </citation>
    <scope>NUCLEOTIDE SEQUENCE [LARGE SCALE GENOMIC DNA]</scope>
    <source>
        <strain evidence="5 6">F225</strain>
    </source>
</reference>
<organism evidence="5 6">
    <name type="scientific">Autumnicola psychrophila</name>
    <dbReference type="NCBI Taxonomy" id="3075592"/>
    <lineage>
        <taxon>Bacteria</taxon>
        <taxon>Pseudomonadati</taxon>
        <taxon>Bacteroidota</taxon>
        <taxon>Flavobacteriia</taxon>
        <taxon>Flavobacteriales</taxon>
        <taxon>Flavobacteriaceae</taxon>
        <taxon>Autumnicola</taxon>
    </lineage>
</organism>
<evidence type="ECO:0000313" key="5">
    <source>
        <dbReference type="EMBL" id="MDT0685070.1"/>
    </source>
</evidence>
<dbReference type="Gene3D" id="3.40.50.720">
    <property type="entry name" value="NAD(P)-binding Rossmann-like Domain"/>
    <property type="match status" value="1"/>
</dbReference>
<dbReference type="Proteomes" id="UP001253848">
    <property type="component" value="Unassembled WGS sequence"/>
</dbReference>
<dbReference type="SUPFAM" id="SSF55347">
    <property type="entry name" value="Glyceraldehyde-3-phosphate dehydrogenase-like, C-terminal domain"/>
    <property type="match status" value="1"/>
</dbReference>
<gene>
    <name evidence="5" type="ORF">RM541_01760</name>
</gene>
<dbReference type="Pfam" id="PF01408">
    <property type="entry name" value="GFO_IDH_MocA"/>
    <property type="match status" value="1"/>
</dbReference>
<accession>A0ABU3DMX5</accession>
<dbReference type="InterPro" id="IPR050984">
    <property type="entry name" value="Gfo/Idh/MocA_domain"/>
</dbReference>